<sequence length="105" mass="10899">MSTSDATMQALAARFDPAAAAGLDLTFGFNVTDEDKQFSLTVKDGTCSLQEGANPDANATLVLDADTLKSIQSGSSDGTQEFTAGRLRIEGDPIVAQKLGTLFPA</sequence>
<organism evidence="2 3">
    <name type="scientific">Streptomyces camponoticapitis</name>
    <dbReference type="NCBI Taxonomy" id="1616125"/>
    <lineage>
        <taxon>Bacteria</taxon>
        <taxon>Bacillati</taxon>
        <taxon>Actinomycetota</taxon>
        <taxon>Actinomycetes</taxon>
        <taxon>Kitasatosporales</taxon>
        <taxon>Streptomycetaceae</taxon>
        <taxon>Streptomyces</taxon>
    </lineage>
</organism>
<dbReference type="Gene3D" id="3.30.1050.10">
    <property type="entry name" value="SCP2 sterol-binding domain"/>
    <property type="match status" value="1"/>
</dbReference>
<dbReference type="SUPFAM" id="SSF55718">
    <property type="entry name" value="SCP-like"/>
    <property type="match status" value="1"/>
</dbReference>
<feature type="domain" description="SCP2" evidence="1">
    <location>
        <begin position="17"/>
        <end position="103"/>
    </location>
</feature>
<gene>
    <name evidence="2" type="ORF">GCM10011583_10250</name>
</gene>
<dbReference type="Proteomes" id="UP000660265">
    <property type="component" value="Unassembled WGS sequence"/>
</dbReference>
<dbReference type="Pfam" id="PF02036">
    <property type="entry name" value="SCP2"/>
    <property type="match status" value="1"/>
</dbReference>
<reference evidence="3" key="1">
    <citation type="journal article" date="2019" name="Int. J. Syst. Evol. Microbiol.">
        <title>The Global Catalogue of Microorganisms (GCM) 10K type strain sequencing project: providing services to taxonomists for standard genome sequencing and annotation.</title>
        <authorList>
            <consortium name="The Broad Institute Genomics Platform"/>
            <consortium name="The Broad Institute Genome Sequencing Center for Infectious Disease"/>
            <person name="Wu L."/>
            <person name="Ma J."/>
        </authorList>
    </citation>
    <scope>NUCLEOTIDE SEQUENCE [LARGE SCALE GENOMIC DNA]</scope>
    <source>
        <strain evidence="3">CGMCC 4.7275</strain>
    </source>
</reference>
<accession>A0ABQ2E0T0</accession>
<dbReference type="EMBL" id="BMMV01000003">
    <property type="protein sequence ID" value="GGJ80693.1"/>
    <property type="molecule type" value="Genomic_DNA"/>
</dbReference>
<keyword evidence="3" id="KW-1185">Reference proteome</keyword>
<dbReference type="RefSeq" id="WP_229700662.1">
    <property type="nucleotide sequence ID" value="NZ_BMMV01000003.1"/>
</dbReference>
<comment type="caution">
    <text evidence="2">The sequence shown here is derived from an EMBL/GenBank/DDBJ whole genome shotgun (WGS) entry which is preliminary data.</text>
</comment>
<evidence type="ECO:0000313" key="3">
    <source>
        <dbReference type="Proteomes" id="UP000660265"/>
    </source>
</evidence>
<evidence type="ECO:0000259" key="1">
    <source>
        <dbReference type="Pfam" id="PF02036"/>
    </source>
</evidence>
<proteinExistence type="predicted"/>
<protein>
    <submittedName>
        <fullName evidence="2">SCP-2 sterol transfer family protein</fullName>
    </submittedName>
</protein>
<dbReference type="InterPro" id="IPR003033">
    <property type="entry name" value="SCP2_sterol-bd_dom"/>
</dbReference>
<name>A0ABQ2E0T0_9ACTN</name>
<dbReference type="InterPro" id="IPR036527">
    <property type="entry name" value="SCP2_sterol-bd_dom_sf"/>
</dbReference>
<evidence type="ECO:0000313" key="2">
    <source>
        <dbReference type="EMBL" id="GGJ80693.1"/>
    </source>
</evidence>